<evidence type="ECO:0000313" key="7">
    <source>
        <dbReference type="EMBL" id="CAL4122749.1"/>
    </source>
</evidence>
<reference evidence="7 8" key="1">
    <citation type="submission" date="2024-05" db="EMBL/GenBank/DDBJ databases">
        <authorList>
            <person name="Wallberg A."/>
        </authorList>
    </citation>
    <scope>NUCLEOTIDE SEQUENCE [LARGE SCALE GENOMIC DNA]</scope>
</reference>
<feature type="domain" description="C2H2-type" evidence="6">
    <location>
        <begin position="41"/>
        <end position="68"/>
    </location>
</feature>
<dbReference type="SUPFAM" id="SSF57667">
    <property type="entry name" value="beta-beta-alpha zinc fingers"/>
    <property type="match status" value="1"/>
</dbReference>
<evidence type="ECO:0000259" key="6">
    <source>
        <dbReference type="PROSITE" id="PS50157"/>
    </source>
</evidence>
<dbReference type="GO" id="GO:0000981">
    <property type="term" value="F:DNA-binding transcription factor activity, RNA polymerase II-specific"/>
    <property type="evidence" value="ECO:0007669"/>
    <property type="project" value="TreeGrafter"/>
</dbReference>
<keyword evidence="2" id="KW-0677">Repeat</keyword>
<dbReference type="GO" id="GO:0000978">
    <property type="term" value="F:RNA polymerase II cis-regulatory region sequence-specific DNA binding"/>
    <property type="evidence" value="ECO:0007669"/>
    <property type="project" value="TreeGrafter"/>
</dbReference>
<evidence type="ECO:0000256" key="4">
    <source>
        <dbReference type="ARBA" id="ARBA00022833"/>
    </source>
</evidence>
<evidence type="ECO:0000256" key="5">
    <source>
        <dbReference type="PROSITE-ProRule" id="PRU00042"/>
    </source>
</evidence>
<proteinExistence type="predicted"/>
<dbReference type="GO" id="GO:0005634">
    <property type="term" value="C:nucleus"/>
    <property type="evidence" value="ECO:0007669"/>
    <property type="project" value="UniProtKB-ARBA"/>
</dbReference>
<gene>
    <name evidence="7" type="ORF">MNOR_LOCUS23471</name>
</gene>
<dbReference type="GO" id="GO:0008270">
    <property type="term" value="F:zinc ion binding"/>
    <property type="evidence" value="ECO:0007669"/>
    <property type="project" value="UniProtKB-KW"/>
</dbReference>
<dbReference type="PROSITE" id="PS00028">
    <property type="entry name" value="ZINC_FINGER_C2H2_1"/>
    <property type="match status" value="2"/>
</dbReference>
<organism evidence="7 8">
    <name type="scientific">Meganyctiphanes norvegica</name>
    <name type="common">Northern krill</name>
    <name type="synonym">Thysanopoda norvegica</name>
    <dbReference type="NCBI Taxonomy" id="48144"/>
    <lineage>
        <taxon>Eukaryota</taxon>
        <taxon>Metazoa</taxon>
        <taxon>Ecdysozoa</taxon>
        <taxon>Arthropoda</taxon>
        <taxon>Crustacea</taxon>
        <taxon>Multicrustacea</taxon>
        <taxon>Malacostraca</taxon>
        <taxon>Eumalacostraca</taxon>
        <taxon>Eucarida</taxon>
        <taxon>Euphausiacea</taxon>
        <taxon>Euphausiidae</taxon>
        <taxon>Meganyctiphanes</taxon>
    </lineage>
</organism>
<sequence length="374" mass="41018">QGHIRRHTGERPYCCNSCNKSFTTTKALSRHRLTHQGIKTHKCSECEKTFLEAGGLKRHMKRHIKKKSKLKLKLDPKATCRMNNTSINDVEALLTNTSSVVPTPVVPRIESMNLMMLTEPLIITGSSHQLLGTENNSQLQQILTESDKVDPNRNHKHVESMANNILQTATSQSCEPTRKNTPVIPDNRVATTKQITNIISPTVFNSSQPLQSVSLVNESSRDHCSKSMNGLSNQLECIADITSSVAADTGTLCSSSIALVHPPPHVVNTTSQCSSGSGLETNTMFTPHYVNTTSQCSSGSGLETNTIFTPHVVNTTSQCSSGSGLETNTMFTLASVRTAEYAVPVSANQYNRTDDMIETPNHQQNERVLSQARW</sequence>
<protein>
    <recommendedName>
        <fullName evidence="6">C2H2-type domain-containing protein</fullName>
    </recommendedName>
</protein>
<evidence type="ECO:0000313" key="8">
    <source>
        <dbReference type="Proteomes" id="UP001497623"/>
    </source>
</evidence>
<keyword evidence="8" id="KW-1185">Reference proteome</keyword>
<keyword evidence="4" id="KW-0862">Zinc</keyword>
<feature type="non-terminal residue" evidence="7">
    <location>
        <position position="1"/>
    </location>
</feature>
<dbReference type="PANTHER" id="PTHR23235:SF120">
    <property type="entry name" value="KRUPPEL-LIKE FACTOR 15"/>
    <property type="match status" value="1"/>
</dbReference>
<dbReference type="FunFam" id="3.30.160.60:FF:000688">
    <property type="entry name" value="zinc finger protein 197 isoform X1"/>
    <property type="match status" value="1"/>
</dbReference>
<dbReference type="AlphaFoldDB" id="A0AAV2RFQ1"/>
<evidence type="ECO:0000256" key="2">
    <source>
        <dbReference type="ARBA" id="ARBA00022737"/>
    </source>
</evidence>
<name>A0AAV2RFQ1_MEGNR</name>
<dbReference type="Pfam" id="PF13912">
    <property type="entry name" value="zf-C2H2_6"/>
    <property type="match status" value="1"/>
</dbReference>
<evidence type="ECO:0000256" key="3">
    <source>
        <dbReference type="ARBA" id="ARBA00022771"/>
    </source>
</evidence>
<dbReference type="Pfam" id="PF13894">
    <property type="entry name" value="zf-C2H2_4"/>
    <property type="match status" value="1"/>
</dbReference>
<evidence type="ECO:0000256" key="1">
    <source>
        <dbReference type="ARBA" id="ARBA00022723"/>
    </source>
</evidence>
<dbReference type="FunFam" id="3.30.160.60:FF:000446">
    <property type="entry name" value="Zinc finger protein"/>
    <property type="match status" value="1"/>
</dbReference>
<dbReference type="EMBL" id="CAXKWB010020717">
    <property type="protein sequence ID" value="CAL4122749.1"/>
    <property type="molecule type" value="Genomic_DNA"/>
</dbReference>
<dbReference type="PROSITE" id="PS50157">
    <property type="entry name" value="ZINC_FINGER_C2H2_2"/>
    <property type="match status" value="2"/>
</dbReference>
<dbReference type="InterPro" id="IPR013087">
    <property type="entry name" value="Znf_C2H2_type"/>
</dbReference>
<dbReference type="InterPro" id="IPR036236">
    <property type="entry name" value="Znf_C2H2_sf"/>
</dbReference>
<keyword evidence="1" id="KW-0479">Metal-binding</keyword>
<keyword evidence="3 5" id="KW-0863">Zinc-finger</keyword>
<dbReference type="SMART" id="SM00355">
    <property type="entry name" value="ZnF_C2H2"/>
    <property type="match status" value="2"/>
</dbReference>
<comment type="caution">
    <text evidence="7">The sequence shown here is derived from an EMBL/GenBank/DDBJ whole genome shotgun (WGS) entry which is preliminary data.</text>
</comment>
<dbReference type="PANTHER" id="PTHR23235">
    <property type="entry name" value="KRUEPPEL-LIKE TRANSCRIPTION FACTOR"/>
    <property type="match status" value="1"/>
</dbReference>
<feature type="domain" description="C2H2-type" evidence="6">
    <location>
        <begin position="13"/>
        <end position="40"/>
    </location>
</feature>
<dbReference type="Gene3D" id="3.30.160.60">
    <property type="entry name" value="Classic Zinc Finger"/>
    <property type="match status" value="2"/>
</dbReference>
<dbReference type="Proteomes" id="UP001497623">
    <property type="component" value="Unassembled WGS sequence"/>
</dbReference>
<accession>A0AAV2RFQ1</accession>